<feature type="non-terminal residue" evidence="2">
    <location>
        <position position="1"/>
    </location>
</feature>
<evidence type="ECO:0000313" key="2">
    <source>
        <dbReference type="EMBL" id="KAG0139120.1"/>
    </source>
</evidence>
<dbReference type="Gene3D" id="3.60.10.10">
    <property type="entry name" value="Endonuclease/exonuclease/phosphatase"/>
    <property type="match status" value="1"/>
</dbReference>
<accession>A0A9P6T552</accession>
<sequence>PTVLMMDSNLHSPIWNPAHYPSHDSDADHLIETMTNWNLLLCSPKGIPTLGLDRTNTQGTSIDLVWVNEEANDLIIACFIDSNDEFNHNSDHQALITILSPPDHLPEN</sequence>
<evidence type="ECO:0000259" key="1">
    <source>
        <dbReference type="Pfam" id="PF14529"/>
    </source>
</evidence>
<keyword evidence="3" id="KW-1185">Reference proteome</keyword>
<dbReference type="Proteomes" id="UP000886653">
    <property type="component" value="Unassembled WGS sequence"/>
</dbReference>
<dbReference type="GO" id="GO:0003824">
    <property type="term" value="F:catalytic activity"/>
    <property type="evidence" value="ECO:0007669"/>
    <property type="project" value="InterPro"/>
</dbReference>
<evidence type="ECO:0000313" key="3">
    <source>
        <dbReference type="Proteomes" id="UP000886653"/>
    </source>
</evidence>
<feature type="non-terminal residue" evidence="2">
    <location>
        <position position="108"/>
    </location>
</feature>
<gene>
    <name evidence="2" type="ORF">CROQUDRAFT_8075</name>
</gene>
<reference evidence="2" key="1">
    <citation type="submission" date="2013-11" db="EMBL/GenBank/DDBJ databases">
        <title>Genome sequence of the fusiform rust pathogen reveals effectors for host alternation and coevolution with pine.</title>
        <authorList>
            <consortium name="DOE Joint Genome Institute"/>
            <person name="Smith K."/>
            <person name="Pendleton A."/>
            <person name="Kubisiak T."/>
            <person name="Anderson C."/>
            <person name="Salamov A."/>
            <person name="Aerts A."/>
            <person name="Riley R."/>
            <person name="Clum A."/>
            <person name="Lindquist E."/>
            <person name="Ence D."/>
            <person name="Campbell M."/>
            <person name="Kronenberg Z."/>
            <person name="Feau N."/>
            <person name="Dhillon B."/>
            <person name="Hamelin R."/>
            <person name="Burleigh J."/>
            <person name="Smith J."/>
            <person name="Yandell M."/>
            <person name="Nelson C."/>
            <person name="Grigoriev I."/>
            <person name="Davis J."/>
        </authorList>
    </citation>
    <scope>NUCLEOTIDE SEQUENCE</scope>
    <source>
        <strain evidence="2">G11</strain>
    </source>
</reference>
<dbReference type="EMBL" id="MU167787">
    <property type="protein sequence ID" value="KAG0139120.1"/>
    <property type="molecule type" value="Genomic_DNA"/>
</dbReference>
<feature type="domain" description="Endonuclease/exonuclease/phosphatase" evidence="1">
    <location>
        <begin position="1"/>
        <end position="95"/>
    </location>
</feature>
<dbReference type="InterPro" id="IPR005135">
    <property type="entry name" value="Endo/exonuclease/phosphatase"/>
</dbReference>
<dbReference type="AlphaFoldDB" id="A0A9P6T552"/>
<comment type="caution">
    <text evidence="2">The sequence shown here is derived from an EMBL/GenBank/DDBJ whole genome shotgun (WGS) entry which is preliminary data.</text>
</comment>
<name>A0A9P6T552_9BASI</name>
<organism evidence="2 3">
    <name type="scientific">Cronartium quercuum f. sp. fusiforme G11</name>
    <dbReference type="NCBI Taxonomy" id="708437"/>
    <lineage>
        <taxon>Eukaryota</taxon>
        <taxon>Fungi</taxon>
        <taxon>Dikarya</taxon>
        <taxon>Basidiomycota</taxon>
        <taxon>Pucciniomycotina</taxon>
        <taxon>Pucciniomycetes</taxon>
        <taxon>Pucciniales</taxon>
        <taxon>Coleosporiaceae</taxon>
        <taxon>Cronartium</taxon>
    </lineage>
</organism>
<dbReference type="OrthoDB" id="10532780at2759"/>
<proteinExistence type="predicted"/>
<protein>
    <recommendedName>
        <fullName evidence="1">Endonuclease/exonuclease/phosphatase domain-containing protein</fullName>
    </recommendedName>
</protein>
<dbReference type="Pfam" id="PF14529">
    <property type="entry name" value="Exo_endo_phos_2"/>
    <property type="match status" value="1"/>
</dbReference>
<dbReference type="InterPro" id="IPR036691">
    <property type="entry name" value="Endo/exonu/phosph_ase_sf"/>
</dbReference>
<dbReference type="SUPFAM" id="SSF56219">
    <property type="entry name" value="DNase I-like"/>
    <property type="match status" value="1"/>
</dbReference>